<organism evidence="2 3">
    <name type="scientific">Candidatus Scatousia excrementipullorum</name>
    <dbReference type="NCBI Taxonomy" id="2840936"/>
    <lineage>
        <taxon>Bacteria</taxon>
        <taxon>Candidatus Scatousia</taxon>
    </lineage>
</organism>
<dbReference type="AlphaFoldDB" id="A0A9D9H1B6"/>
<dbReference type="Pfam" id="PF11178">
    <property type="entry name" value="DUF2963"/>
    <property type="match status" value="1"/>
</dbReference>
<protein>
    <recommendedName>
        <fullName evidence="1">DUF2963 domain-containing protein</fullName>
    </recommendedName>
</protein>
<evidence type="ECO:0000313" key="3">
    <source>
        <dbReference type="Proteomes" id="UP000823632"/>
    </source>
</evidence>
<evidence type="ECO:0000259" key="1">
    <source>
        <dbReference type="Pfam" id="PF11178"/>
    </source>
</evidence>
<feature type="domain" description="DUF2963" evidence="1">
    <location>
        <begin position="46"/>
        <end position="98"/>
    </location>
</feature>
<dbReference type="Proteomes" id="UP000823632">
    <property type="component" value="Unassembled WGS sequence"/>
</dbReference>
<name>A0A9D9H1B6_9BACT</name>
<dbReference type="InterPro" id="IPR021348">
    <property type="entry name" value="DUF2963"/>
</dbReference>
<dbReference type="EMBL" id="JADIND010000157">
    <property type="protein sequence ID" value="MBO8431153.1"/>
    <property type="molecule type" value="Genomic_DNA"/>
</dbReference>
<accession>A0A9D9H1B6</accession>
<sequence>MNSTFSVAVKNTIPQYCVLPQSGFLDLLNKDLISNAGEKYRKEIIYRRNSSRIERIHFFDKETGVRIKTNYYDYFDDNKLKSVDEYDEKTGEKVRSTNYTLYKSVTEYNKKSGKKLKTVNYSLRDENKIASIHEYHSIYDKVSRISIFRPDGKSISMVKEINPLTDRVEQCINYKKDSNVISSVSRYEFQNNKMVKTTCYYRDNTESVREFKTPVISDIEKAKTAKLIDNLFKKNLNFKMLQL</sequence>
<evidence type="ECO:0000313" key="2">
    <source>
        <dbReference type="EMBL" id="MBO8431153.1"/>
    </source>
</evidence>
<reference evidence="2" key="2">
    <citation type="journal article" date="2021" name="PeerJ">
        <title>Extensive microbial diversity within the chicken gut microbiome revealed by metagenomics and culture.</title>
        <authorList>
            <person name="Gilroy R."/>
            <person name="Ravi A."/>
            <person name="Getino M."/>
            <person name="Pursley I."/>
            <person name="Horton D.L."/>
            <person name="Alikhan N.F."/>
            <person name="Baker D."/>
            <person name="Gharbi K."/>
            <person name="Hall N."/>
            <person name="Watson M."/>
            <person name="Adriaenssens E.M."/>
            <person name="Foster-Nyarko E."/>
            <person name="Jarju S."/>
            <person name="Secka A."/>
            <person name="Antonio M."/>
            <person name="Oren A."/>
            <person name="Chaudhuri R.R."/>
            <person name="La Ragione R."/>
            <person name="Hildebrand F."/>
            <person name="Pallen M.J."/>
        </authorList>
    </citation>
    <scope>NUCLEOTIDE SEQUENCE</scope>
    <source>
        <strain evidence="2">10192</strain>
    </source>
</reference>
<reference evidence="2" key="1">
    <citation type="submission" date="2020-10" db="EMBL/GenBank/DDBJ databases">
        <authorList>
            <person name="Gilroy R."/>
        </authorList>
    </citation>
    <scope>NUCLEOTIDE SEQUENCE</scope>
    <source>
        <strain evidence="2">10192</strain>
    </source>
</reference>
<comment type="caution">
    <text evidence="2">The sequence shown here is derived from an EMBL/GenBank/DDBJ whole genome shotgun (WGS) entry which is preliminary data.</text>
</comment>
<proteinExistence type="predicted"/>
<gene>
    <name evidence="2" type="ORF">IAC76_07165</name>
</gene>